<feature type="transmembrane region" description="Helical" evidence="6">
    <location>
        <begin position="713"/>
        <end position="731"/>
    </location>
</feature>
<dbReference type="VEuPathDB" id="FungiDB:UREG_00933"/>
<dbReference type="STRING" id="336963.C4JF32"/>
<sequence>MPSPPPTQAAWPPRFRRPQLRYATLIVPRTGRRVRSPDALHTIFDSPDDQTPLLPRSSLPSRNTENTWLNRAKAVKASAFAFFASETGKGVLKCSLAYLLGTLATFVPPIAALLGQQGGKHTVATITVYFHPARTMGSMLFALVCASVAFIYASLISVMSMGVSVFFEDAVHLLPLGHAIVLLVFCGGGLGLVGWVKQKMGDPLVNVGCSLASLAIVTVLTKEGAVQRGDISFVKISQVLKMLLMGTLATGAVCFAVYPVSARTKLRQALIEATDSLSDMLRIITETFLEGSEDLLEQKEFLEASERNKTASANIDKLLKEAKFEHYVMGTANEYYLEKKLSMCIQDLAQNTGGLRSAAELQFGLLKQSYVPNRSTSSSEGNLESQNEEAFPSIFSPVSTIREQVTPSEYFMESSDNGPQSHGLSLQASPMESSENIEPNSPADIFEKFIFHLGPSMRSLAYTLREILGELPYGPAPAFKIAINNKFRISLDRALGLYRTSRNDALNIIYMRKDFIKVRSAEVQADLEEVAASCGHFSFSLQEFAEELKDFLDILDELQLETEERPGGRSWAWLNPWSSHRRINGDDSISNPDVSVPSMNPKLLGTVTSSTLKAKGSLRFRLWKGLTIFRRDETKFAIKVGAGAALYALPSFLHSTRPIYSHWRGEWGLLSYMFVCSMTIGASNTTGYARFFGTCLGAFCALAAWYVTRANVFGLLFLGWTMSAWTAYIIIGQGRGPMGRFIMLTYNLVVLYSYSLSLKDSDDGQDEGGASPLVADIALHRVVAVSSGIVWGIFITRVIWPISARRKLKDGLSLLWLRMSIIWKRDPLSTMTRDGSANAYYTTKEKLELQRFLAHLETLRISANSEFSLKRPFPDASYRACLSGTRRMLDAFQAMNLEIMKNLTASEGEAAMLRHTLADRRQLSARITHLLAILASSMKLGYQLNDTPPDIDHSRDRLLARLHHFRKDQTTSRLTTDEDYALLYAFVLVTGQLRDEIMAVIDEPRRPASTSAMQINPAALTGTDSASTSVPAVKPAISAPTATQKTTKALISVPRLDFEPIYTELKIAVGDNWVAYKQATTLFLLGHLNQNEFSRRVDHFLCADPKLEHLHNNFICAIIGNLTRDLPDHGVASWVSANDKPTVVSKPASGDAAEQRLKTEVMQLQPRDRRRLKAIPEPDPHAIPNPLEEYHLAKQIRITDQVPANAGGLNTPNWELEIRKRYAQPLASEIGEFPDAESIHARMVPICYEESVTNGASFPCAVFMSIATENFIKEFLSHVFAQTRANGPSGTINGTMTRKYRQQLEKEELAFSRGELVKNSANGLLPVEAKEASTRQALGVQDLKFTLDLNGNLLGHMPLIVNQIMNGYLDGELEAEHEGYLELEDGTQEDPFEPDEMDIDEAGWDWQGATAADREQLNSLLDECLSMAA</sequence>
<evidence type="ECO:0000256" key="1">
    <source>
        <dbReference type="ARBA" id="ARBA00004141"/>
    </source>
</evidence>
<dbReference type="Pfam" id="PF13515">
    <property type="entry name" value="FUSC_2"/>
    <property type="match status" value="1"/>
</dbReference>
<gene>
    <name evidence="8" type="ORF">UREG_00933</name>
</gene>
<feature type="domain" description="Integral membrane bound transporter" evidence="7">
    <location>
        <begin position="659"/>
        <end position="795"/>
    </location>
</feature>
<dbReference type="InterPro" id="IPR024738">
    <property type="entry name" value="Hfi1/Tada1"/>
</dbReference>
<dbReference type="Proteomes" id="UP000002058">
    <property type="component" value="Unassembled WGS sequence"/>
</dbReference>
<evidence type="ECO:0000256" key="5">
    <source>
        <dbReference type="SAM" id="MobiDB-lite"/>
    </source>
</evidence>
<evidence type="ECO:0000256" key="6">
    <source>
        <dbReference type="SAM" id="Phobius"/>
    </source>
</evidence>
<dbReference type="PANTHER" id="PTHR47804">
    <property type="entry name" value="60S RIBOSOMAL PROTEIN L19"/>
    <property type="match status" value="1"/>
</dbReference>
<dbReference type="KEGG" id="ure:UREG_00933"/>
<evidence type="ECO:0000256" key="2">
    <source>
        <dbReference type="ARBA" id="ARBA00022692"/>
    </source>
</evidence>
<keyword evidence="2 6" id="KW-0812">Transmembrane</keyword>
<keyword evidence="9" id="KW-1185">Reference proteome</keyword>
<feature type="transmembrane region" description="Helical" evidence="6">
    <location>
        <begin position="140"/>
        <end position="167"/>
    </location>
</feature>
<feature type="transmembrane region" description="Helical" evidence="6">
    <location>
        <begin position="689"/>
        <end position="707"/>
    </location>
</feature>
<feature type="transmembrane region" description="Helical" evidence="6">
    <location>
        <begin position="777"/>
        <end position="800"/>
    </location>
</feature>
<dbReference type="Pfam" id="PF12767">
    <property type="entry name" value="SAGA-Tad1"/>
    <property type="match status" value="1"/>
</dbReference>
<dbReference type="PANTHER" id="PTHR47804:SF1">
    <property type="entry name" value="DUF2421 DOMAIN-CONTAINING PROTEIN"/>
    <property type="match status" value="1"/>
</dbReference>
<dbReference type="GeneID" id="8441753"/>
<dbReference type="RefSeq" id="XP_002541418.1">
    <property type="nucleotide sequence ID" value="XM_002541372.1"/>
</dbReference>
<feature type="transmembrane region" description="Helical" evidence="6">
    <location>
        <begin position="636"/>
        <end position="653"/>
    </location>
</feature>
<dbReference type="eggNOG" id="KOG4711">
    <property type="taxonomic scope" value="Eukaryota"/>
</dbReference>
<dbReference type="InterPro" id="IPR023244">
    <property type="entry name" value="Brefeldin_A-sensitivity_4"/>
</dbReference>
<feature type="transmembrane region" description="Helical" evidence="6">
    <location>
        <begin position="203"/>
        <end position="220"/>
    </location>
</feature>
<keyword evidence="3 6" id="KW-1133">Transmembrane helix</keyword>
<feature type="compositionally biased region" description="Polar residues" evidence="5">
    <location>
        <begin position="414"/>
        <end position="438"/>
    </location>
</feature>
<feature type="transmembrane region" description="Helical" evidence="6">
    <location>
        <begin position="240"/>
        <end position="260"/>
    </location>
</feature>
<proteinExistence type="predicted"/>
<dbReference type="GO" id="GO:0016020">
    <property type="term" value="C:membrane"/>
    <property type="evidence" value="ECO:0007669"/>
    <property type="project" value="UniProtKB-SubCell"/>
</dbReference>
<feature type="transmembrane region" description="Helical" evidence="6">
    <location>
        <begin position="173"/>
        <end position="196"/>
    </location>
</feature>
<dbReference type="GO" id="GO:0070461">
    <property type="term" value="C:SAGA-type complex"/>
    <property type="evidence" value="ECO:0007669"/>
    <property type="project" value="InterPro"/>
</dbReference>
<dbReference type="EMBL" id="CH476615">
    <property type="protein sequence ID" value="EEP76085.1"/>
    <property type="molecule type" value="Genomic_DNA"/>
</dbReference>
<evidence type="ECO:0000313" key="9">
    <source>
        <dbReference type="Proteomes" id="UP000002058"/>
    </source>
</evidence>
<evidence type="ECO:0000259" key="7">
    <source>
        <dbReference type="Pfam" id="PF13515"/>
    </source>
</evidence>
<dbReference type="HOGENOM" id="CLU_001127_0_0_1"/>
<dbReference type="InParanoid" id="C4JF32"/>
<dbReference type="PRINTS" id="PR02047">
    <property type="entry name" value="BREFELDNASP4"/>
</dbReference>
<dbReference type="OMA" id="FPANMYV"/>
<dbReference type="OrthoDB" id="68611at2759"/>
<dbReference type="InterPro" id="IPR052430">
    <property type="entry name" value="IVT-Associated"/>
</dbReference>
<keyword evidence="4 6" id="KW-0472">Membrane</keyword>
<dbReference type="InterPro" id="IPR049453">
    <property type="entry name" value="Memb_transporter_dom"/>
</dbReference>
<accession>C4JF32</accession>
<evidence type="ECO:0000313" key="8">
    <source>
        <dbReference type="EMBL" id="EEP76085.1"/>
    </source>
</evidence>
<evidence type="ECO:0000256" key="4">
    <source>
        <dbReference type="ARBA" id="ARBA00023136"/>
    </source>
</evidence>
<feature type="transmembrane region" description="Helical" evidence="6">
    <location>
        <begin position="738"/>
        <end position="757"/>
    </location>
</feature>
<organism evidence="8 9">
    <name type="scientific">Uncinocarpus reesii (strain UAMH 1704)</name>
    <dbReference type="NCBI Taxonomy" id="336963"/>
    <lineage>
        <taxon>Eukaryota</taxon>
        <taxon>Fungi</taxon>
        <taxon>Dikarya</taxon>
        <taxon>Ascomycota</taxon>
        <taxon>Pezizomycotina</taxon>
        <taxon>Eurotiomycetes</taxon>
        <taxon>Eurotiomycetidae</taxon>
        <taxon>Onygenales</taxon>
        <taxon>Onygenaceae</taxon>
        <taxon>Uncinocarpus</taxon>
    </lineage>
</organism>
<comment type="subcellular location">
    <subcellularLocation>
        <location evidence="1">Membrane</location>
        <topology evidence="1">Multi-pass membrane protein</topology>
    </subcellularLocation>
</comment>
<protein>
    <recommendedName>
        <fullName evidence="7">Integral membrane bound transporter domain-containing protein</fullName>
    </recommendedName>
</protein>
<evidence type="ECO:0000256" key="3">
    <source>
        <dbReference type="ARBA" id="ARBA00022989"/>
    </source>
</evidence>
<feature type="region of interest" description="Disordered" evidence="5">
    <location>
        <begin position="411"/>
        <end position="438"/>
    </location>
</feature>
<name>C4JF32_UNCRE</name>
<reference evidence="9" key="1">
    <citation type="journal article" date="2009" name="Genome Res.">
        <title>Comparative genomic analyses of the human fungal pathogens Coccidioides and their relatives.</title>
        <authorList>
            <person name="Sharpton T.J."/>
            <person name="Stajich J.E."/>
            <person name="Rounsley S.D."/>
            <person name="Gardner M.J."/>
            <person name="Wortman J.R."/>
            <person name="Jordar V.S."/>
            <person name="Maiti R."/>
            <person name="Kodira C.D."/>
            <person name="Neafsey D.E."/>
            <person name="Zeng Q."/>
            <person name="Hung C.-Y."/>
            <person name="McMahan C."/>
            <person name="Muszewska A."/>
            <person name="Grynberg M."/>
            <person name="Mandel M.A."/>
            <person name="Kellner E.M."/>
            <person name="Barker B.M."/>
            <person name="Galgiani J.N."/>
            <person name="Orbach M.J."/>
            <person name="Kirkland T.N."/>
            <person name="Cole G.T."/>
            <person name="Henn M.R."/>
            <person name="Birren B.W."/>
            <person name="Taylor J.W."/>
        </authorList>
    </citation>
    <scope>NUCLEOTIDE SEQUENCE [LARGE SCALE GENOMIC DNA]</scope>
    <source>
        <strain evidence="9">UAMH 1704</strain>
    </source>
</reference>